<feature type="domain" description="Glycosyltransferase 2-like" evidence="6">
    <location>
        <begin position="3"/>
        <end position="126"/>
    </location>
</feature>
<evidence type="ECO:0000256" key="1">
    <source>
        <dbReference type="ARBA" id="ARBA00004236"/>
    </source>
</evidence>
<dbReference type="EMBL" id="JBHSAT010000004">
    <property type="protein sequence ID" value="MFC3876831.1"/>
    <property type="molecule type" value="Genomic_DNA"/>
</dbReference>
<dbReference type="PANTHER" id="PTHR43646:SF2">
    <property type="entry name" value="GLYCOSYLTRANSFERASE 2-LIKE DOMAIN-CONTAINING PROTEIN"/>
    <property type="match status" value="1"/>
</dbReference>
<evidence type="ECO:0000256" key="4">
    <source>
        <dbReference type="ARBA" id="ARBA00022679"/>
    </source>
</evidence>
<dbReference type="InterPro" id="IPR026461">
    <property type="entry name" value="Trfase_2_rSAM/seldom_assoc"/>
</dbReference>
<comment type="subcellular location">
    <subcellularLocation>
        <location evidence="1">Cell membrane</location>
    </subcellularLocation>
</comment>
<evidence type="ECO:0000256" key="2">
    <source>
        <dbReference type="ARBA" id="ARBA00022475"/>
    </source>
</evidence>
<evidence type="ECO:0000256" key="5">
    <source>
        <dbReference type="ARBA" id="ARBA00023136"/>
    </source>
</evidence>
<keyword evidence="5" id="KW-0472">Membrane</keyword>
<keyword evidence="3" id="KW-0328">Glycosyltransferase</keyword>
<proteinExistence type="predicted"/>
<evidence type="ECO:0000313" key="7">
    <source>
        <dbReference type="EMBL" id="MFC3876831.1"/>
    </source>
</evidence>
<dbReference type="Pfam" id="PF00535">
    <property type="entry name" value="Glycos_transf_2"/>
    <property type="match status" value="1"/>
</dbReference>
<dbReference type="NCBIfam" id="TIGR04283">
    <property type="entry name" value="glyco_like_mftF"/>
    <property type="match status" value="1"/>
</dbReference>
<keyword evidence="4" id="KW-0808">Transferase</keyword>
<dbReference type="RefSeq" id="WP_386098107.1">
    <property type="nucleotide sequence ID" value="NZ_JBHSAT010000004.1"/>
</dbReference>
<dbReference type="PANTHER" id="PTHR43646">
    <property type="entry name" value="GLYCOSYLTRANSFERASE"/>
    <property type="match status" value="1"/>
</dbReference>
<reference evidence="8" key="1">
    <citation type="journal article" date="2019" name="Int. J. Syst. Evol. Microbiol.">
        <title>The Global Catalogue of Microorganisms (GCM) 10K type strain sequencing project: providing services to taxonomists for standard genome sequencing and annotation.</title>
        <authorList>
            <consortium name="The Broad Institute Genomics Platform"/>
            <consortium name="The Broad Institute Genome Sequencing Center for Infectious Disease"/>
            <person name="Wu L."/>
            <person name="Ma J."/>
        </authorList>
    </citation>
    <scope>NUCLEOTIDE SEQUENCE [LARGE SCALE GENOMIC DNA]</scope>
    <source>
        <strain evidence="8">CECT 8979</strain>
    </source>
</reference>
<evidence type="ECO:0000256" key="3">
    <source>
        <dbReference type="ARBA" id="ARBA00022676"/>
    </source>
</evidence>
<evidence type="ECO:0000313" key="8">
    <source>
        <dbReference type="Proteomes" id="UP001595812"/>
    </source>
</evidence>
<keyword evidence="2" id="KW-1003">Cell membrane</keyword>
<dbReference type="SUPFAM" id="SSF53448">
    <property type="entry name" value="Nucleotide-diphospho-sugar transferases"/>
    <property type="match status" value="1"/>
</dbReference>
<evidence type="ECO:0000259" key="6">
    <source>
        <dbReference type="Pfam" id="PF00535"/>
    </source>
</evidence>
<dbReference type="CDD" id="cd02522">
    <property type="entry name" value="GT_2_like_a"/>
    <property type="match status" value="1"/>
</dbReference>
<accession>A0ABV8AJA9</accession>
<gene>
    <name evidence="7" type="ORF">ACFOSX_06255</name>
</gene>
<protein>
    <submittedName>
        <fullName evidence="7">TIGR04283 family arsenosugar biosynthesis glycosyltransferase</fullName>
    </submittedName>
</protein>
<comment type="caution">
    <text evidence="7">The sequence shown here is derived from an EMBL/GenBank/DDBJ whole genome shotgun (WGS) entry which is preliminary data.</text>
</comment>
<sequence>MISIIIPVLNEASTIEELLFHLVDNAELQNISEIIVVDGGSTDGTQEIIAQLDLNIKVLASEKGRAKQMNAGARIARGNILYFLHADSFPPNRYDKYIIEEVGNGNNAGCFRLQFDHNHWWLRLASWLTQFSWRACRGGDQSQFITKALFQEIGGYDESYTIYEDNILINELYKRNEFVVINQKIRTSARLYERHGIWKLQYHFWAIYVKKWFGASADDLLAYYKKYIA</sequence>
<organism evidence="7 8">
    <name type="scientific">Winogradskyella maritima</name>
    <dbReference type="NCBI Taxonomy" id="1517766"/>
    <lineage>
        <taxon>Bacteria</taxon>
        <taxon>Pseudomonadati</taxon>
        <taxon>Bacteroidota</taxon>
        <taxon>Flavobacteriia</taxon>
        <taxon>Flavobacteriales</taxon>
        <taxon>Flavobacteriaceae</taxon>
        <taxon>Winogradskyella</taxon>
    </lineage>
</organism>
<dbReference type="Gene3D" id="3.90.550.10">
    <property type="entry name" value="Spore Coat Polysaccharide Biosynthesis Protein SpsA, Chain A"/>
    <property type="match status" value="1"/>
</dbReference>
<name>A0ABV8AJA9_9FLAO</name>
<dbReference type="Proteomes" id="UP001595812">
    <property type="component" value="Unassembled WGS sequence"/>
</dbReference>
<keyword evidence="8" id="KW-1185">Reference proteome</keyword>
<dbReference type="InterPro" id="IPR001173">
    <property type="entry name" value="Glyco_trans_2-like"/>
</dbReference>
<dbReference type="InterPro" id="IPR029044">
    <property type="entry name" value="Nucleotide-diphossugar_trans"/>
</dbReference>